<reference evidence="13" key="1">
    <citation type="submission" date="2025-08" db="UniProtKB">
        <authorList>
            <consortium name="RefSeq"/>
        </authorList>
    </citation>
    <scope>IDENTIFICATION</scope>
</reference>
<dbReference type="Gene3D" id="1.20.1070.10">
    <property type="entry name" value="Rhodopsin 7-helix transmembrane proteins"/>
    <property type="match status" value="1"/>
</dbReference>
<sequence length="316" mass="35623">MSNSSIDPFPTSTISPFLIALRTCFITFLGLLIIAGNILSITVTHRVTNLAESTKVLMTSLAVYDLLIGITTLFSIISSAMDRWPFGELSCHMMSAIKSFVSIMSLQSMINLNIERYIAVVWPYKFPLWCTRRRVIILILGVSILSLIQTVLLTPLYGIKGTYISAAAVCFPSNNSEIINILTILSVSILPTISMIFIYYRLIKISRQHERRNNRNGPNEAADMQNNKALKTFFMVTLSFVCCYTPYLVARLVEYYSGKATSDLLSFLVISLYIVNSVFNVFIYCLFNQTYRRTAKKIITEKLQCCKRTAVGPVNT</sequence>
<name>A0A8B7XNV2_ACAPL</name>
<keyword evidence="2" id="KW-1003">Cell membrane</keyword>
<dbReference type="GeneID" id="110974424"/>
<feature type="transmembrane region" description="Helical" evidence="10">
    <location>
        <begin position="265"/>
        <end position="287"/>
    </location>
</feature>
<dbReference type="OMA" id="ISRQHER"/>
<feature type="transmembrane region" description="Helical" evidence="10">
    <location>
        <begin position="56"/>
        <end position="77"/>
    </location>
</feature>
<keyword evidence="8 9" id="KW-0807">Transducer</keyword>
<proteinExistence type="inferred from homology"/>
<evidence type="ECO:0000256" key="6">
    <source>
        <dbReference type="ARBA" id="ARBA00023136"/>
    </source>
</evidence>
<dbReference type="KEGG" id="aplc:110974424"/>
<evidence type="ECO:0000313" key="13">
    <source>
        <dbReference type="RefSeq" id="XP_022081736.1"/>
    </source>
</evidence>
<organism evidence="12 13">
    <name type="scientific">Acanthaster planci</name>
    <name type="common">Crown-of-thorns starfish</name>
    <dbReference type="NCBI Taxonomy" id="133434"/>
    <lineage>
        <taxon>Eukaryota</taxon>
        <taxon>Metazoa</taxon>
        <taxon>Echinodermata</taxon>
        <taxon>Eleutherozoa</taxon>
        <taxon>Asterozoa</taxon>
        <taxon>Asteroidea</taxon>
        <taxon>Valvatacea</taxon>
        <taxon>Valvatida</taxon>
        <taxon>Acanthasteridae</taxon>
        <taxon>Acanthaster</taxon>
    </lineage>
</organism>
<dbReference type="InterPro" id="IPR017452">
    <property type="entry name" value="GPCR_Rhodpsn_7TM"/>
</dbReference>
<dbReference type="Proteomes" id="UP000694845">
    <property type="component" value="Unplaced"/>
</dbReference>
<gene>
    <name evidence="13" type="primary">LOC110974424</name>
</gene>
<dbReference type="SUPFAM" id="SSF81321">
    <property type="entry name" value="Family A G protein-coupled receptor-like"/>
    <property type="match status" value="1"/>
</dbReference>
<feature type="transmembrane region" description="Helical" evidence="10">
    <location>
        <begin position="233"/>
        <end position="253"/>
    </location>
</feature>
<evidence type="ECO:0000256" key="7">
    <source>
        <dbReference type="ARBA" id="ARBA00023170"/>
    </source>
</evidence>
<dbReference type="PROSITE" id="PS00237">
    <property type="entry name" value="G_PROTEIN_RECEP_F1_1"/>
    <property type="match status" value="1"/>
</dbReference>
<evidence type="ECO:0000256" key="8">
    <source>
        <dbReference type="ARBA" id="ARBA00023224"/>
    </source>
</evidence>
<feature type="transmembrane region" description="Helical" evidence="10">
    <location>
        <begin position="20"/>
        <end position="44"/>
    </location>
</feature>
<feature type="transmembrane region" description="Helical" evidence="10">
    <location>
        <begin position="97"/>
        <end position="114"/>
    </location>
</feature>
<dbReference type="InterPro" id="IPR050569">
    <property type="entry name" value="TAAR"/>
</dbReference>
<dbReference type="Pfam" id="PF00001">
    <property type="entry name" value="7tm_1"/>
    <property type="match status" value="1"/>
</dbReference>
<dbReference type="PRINTS" id="PR00237">
    <property type="entry name" value="GPCRRHODOPSN"/>
</dbReference>
<dbReference type="PANTHER" id="PTHR24249:SF424">
    <property type="entry name" value="G-PROTEIN COUPLED RECEPTORS FAMILY 1 PROFILE DOMAIN-CONTAINING PROTEIN"/>
    <property type="match status" value="1"/>
</dbReference>
<dbReference type="PROSITE" id="PS50262">
    <property type="entry name" value="G_PROTEIN_RECEP_F1_2"/>
    <property type="match status" value="1"/>
</dbReference>
<evidence type="ECO:0000256" key="4">
    <source>
        <dbReference type="ARBA" id="ARBA00022989"/>
    </source>
</evidence>
<feature type="domain" description="G-protein coupled receptors family 1 profile" evidence="11">
    <location>
        <begin position="36"/>
        <end position="284"/>
    </location>
</feature>
<protein>
    <submittedName>
        <fullName evidence="13">Histamine H2 receptor-like</fullName>
    </submittedName>
</protein>
<dbReference type="RefSeq" id="XP_022081736.1">
    <property type="nucleotide sequence ID" value="XM_022226044.1"/>
</dbReference>
<dbReference type="CDD" id="cd00637">
    <property type="entry name" value="7tm_classA_rhodopsin-like"/>
    <property type="match status" value="1"/>
</dbReference>
<dbReference type="InterPro" id="IPR000276">
    <property type="entry name" value="GPCR_Rhodpsn"/>
</dbReference>
<dbReference type="PANTHER" id="PTHR24249">
    <property type="entry name" value="HISTAMINE RECEPTOR-RELATED G-PROTEIN COUPLED RECEPTOR"/>
    <property type="match status" value="1"/>
</dbReference>
<dbReference type="GO" id="GO:0004930">
    <property type="term" value="F:G protein-coupled receptor activity"/>
    <property type="evidence" value="ECO:0007669"/>
    <property type="project" value="UniProtKB-KW"/>
</dbReference>
<keyword evidence="5 9" id="KW-0297">G-protein coupled receptor</keyword>
<evidence type="ECO:0000256" key="5">
    <source>
        <dbReference type="ARBA" id="ARBA00023040"/>
    </source>
</evidence>
<feature type="transmembrane region" description="Helical" evidence="10">
    <location>
        <begin position="135"/>
        <end position="158"/>
    </location>
</feature>
<evidence type="ECO:0000256" key="3">
    <source>
        <dbReference type="ARBA" id="ARBA00022692"/>
    </source>
</evidence>
<keyword evidence="4 10" id="KW-1133">Transmembrane helix</keyword>
<evidence type="ECO:0000313" key="12">
    <source>
        <dbReference type="Proteomes" id="UP000694845"/>
    </source>
</evidence>
<dbReference type="GO" id="GO:0005886">
    <property type="term" value="C:plasma membrane"/>
    <property type="evidence" value="ECO:0007669"/>
    <property type="project" value="UniProtKB-SubCell"/>
</dbReference>
<keyword evidence="12" id="KW-1185">Reference proteome</keyword>
<keyword evidence="6 10" id="KW-0472">Membrane</keyword>
<keyword evidence="7 9" id="KW-0675">Receptor</keyword>
<keyword evidence="3 9" id="KW-0812">Transmembrane</keyword>
<dbReference type="OrthoDB" id="9615015at2759"/>
<evidence type="ECO:0000256" key="10">
    <source>
        <dbReference type="SAM" id="Phobius"/>
    </source>
</evidence>
<accession>A0A8B7XNV2</accession>
<evidence type="ECO:0000256" key="2">
    <source>
        <dbReference type="ARBA" id="ARBA00022475"/>
    </source>
</evidence>
<dbReference type="AlphaFoldDB" id="A0A8B7XNV2"/>
<evidence type="ECO:0000259" key="11">
    <source>
        <dbReference type="PROSITE" id="PS50262"/>
    </source>
</evidence>
<feature type="transmembrane region" description="Helical" evidence="10">
    <location>
        <begin position="178"/>
        <end position="202"/>
    </location>
</feature>
<comment type="similarity">
    <text evidence="9">Belongs to the G-protein coupled receptor 1 family.</text>
</comment>
<comment type="subcellular location">
    <subcellularLocation>
        <location evidence="1">Cell membrane</location>
        <topology evidence="1">Multi-pass membrane protein</topology>
    </subcellularLocation>
</comment>
<evidence type="ECO:0000256" key="1">
    <source>
        <dbReference type="ARBA" id="ARBA00004651"/>
    </source>
</evidence>
<evidence type="ECO:0000256" key="9">
    <source>
        <dbReference type="RuleBase" id="RU000688"/>
    </source>
</evidence>